<evidence type="ECO:0000256" key="1">
    <source>
        <dbReference type="SAM" id="MobiDB-lite"/>
    </source>
</evidence>
<name>A0A366FHM4_9HYPH</name>
<protein>
    <submittedName>
        <fullName evidence="2">Uncharacterized protein</fullName>
    </submittedName>
</protein>
<organism evidence="2 3">
    <name type="scientific">Roseiarcus fermentans</name>
    <dbReference type="NCBI Taxonomy" id="1473586"/>
    <lineage>
        <taxon>Bacteria</taxon>
        <taxon>Pseudomonadati</taxon>
        <taxon>Pseudomonadota</taxon>
        <taxon>Alphaproteobacteria</taxon>
        <taxon>Hyphomicrobiales</taxon>
        <taxon>Roseiarcaceae</taxon>
        <taxon>Roseiarcus</taxon>
    </lineage>
</organism>
<accession>A0A366FHM4</accession>
<comment type="caution">
    <text evidence="2">The sequence shown here is derived from an EMBL/GenBank/DDBJ whole genome shotgun (WGS) entry which is preliminary data.</text>
</comment>
<sequence length="262" mass="27748">MDELSSQGFSDVEASFGPDRVRVAVNAPFGEGQRAAQILDRHGPMASGEADAGAGSPTAAPAFDCAKIKDSAAPLSEFFGWSVLNDARSPFWPEALVDDPTPLSTRMGWSVLELVKEGADSKIKDPATPLSDLLGWRVLSDYKSPFWPEALIDDPTPLSKRFGWPVLLGPSSGAGRSQPVAAAPQDARPVEAPGVEAVQAPAAEEPSREEAVEAPAGEEPIREEAVAAPAPGAPSREEEEPPRAGQTKERKRGRRPARPNKS</sequence>
<keyword evidence="3" id="KW-1185">Reference proteome</keyword>
<dbReference type="AlphaFoldDB" id="A0A366FHM4"/>
<evidence type="ECO:0000313" key="2">
    <source>
        <dbReference type="EMBL" id="RBP14101.1"/>
    </source>
</evidence>
<feature type="compositionally biased region" description="Low complexity" evidence="1">
    <location>
        <begin position="190"/>
        <end position="204"/>
    </location>
</feature>
<dbReference type="EMBL" id="QNRK01000010">
    <property type="protein sequence ID" value="RBP14101.1"/>
    <property type="molecule type" value="Genomic_DNA"/>
</dbReference>
<dbReference type="Proteomes" id="UP000253529">
    <property type="component" value="Unassembled WGS sequence"/>
</dbReference>
<gene>
    <name evidence="2" type="ORF">DFR50_110126</name>
</gene>
<evidence type="ECO:0000313" key="3">
    <source>
        <dbReference type="Proteomes" id="UP000253529"/>
    </source>
</evidence>
<proteinExistence type="predicted"/>
<reference evidence="2 3" key="1">
    <citation type="submission" date="2018-06" db="EMBL/GenBank/DDBJ databases">
        <title>Genomic Encyclopedia of Type Strains, Phase IV (KMG-IV): sequencing the most valuable type-strain genomes for metagenomic binning, comparative biology and taxonomic classification.</title>
        <authorList>
            <person name="Goeker M."/>
        </authorList>
    </citation>
    <scope>NUCLEOTIDE SEQUENCE [LARGE SCALE GENOMIC DNA]</scope>
    <source>
        <strain evidence="2 3">DSM 24875</strain>
    </source>
</reference>
<feature type="compositionally biased region" description="Basic residues" evidence="1">
    <location>
        <begin position="249"/>
        <end position="262"/>
    </location>
</feature>
<feature type="region of interest" description="Disordered" evidence="1">
    <location>
        <begin position="173"/>
        <end position="262"/>
    </location>
</feature>